<accession>A0A919F9Q2</accession>
<feature type="region of interest" description="Disordered" evidence="1">
    <location>
        <begin position="1"/>
        <end position="35"/>
    </location>
</feature>
<evidence type="ECO:0000256" key="1">
    <source>
        <dbReference type="SAM" id="MobiDB-lite"/>
    </source>
</evidence>
<evidence type="ECO:0000313" key="2">
    <source>
        <dbReference type="EMBL" id="GHH56109.1"/>
    </source>
</evidence>
<organism evidence="2 3">
    <name type="scientific">Xanthomonas boreopolis</name>
    <dbReference type="NCBI Taxonomy" id="86183"/>
    <lineage>
        <taxon>Bacteria</taxon>
        <taxon>Pseudomonadati</taxon>
        <taxon>Pseudomonadota</taxon>
        <taxon>Gammaproteobacteria</taxon>
        <taxon>Lysobacterales</taxon>
        <taxon>Lysobacteraceae</taxon>
        <taxon>Xanthomonas</taxon>
    </lineage>
</organism>
<sequence length="620" mass="66431">MTTKFPFELDHFDNPQPDTSQSQVRTHSQQHGDANDAIEAIQAKVGINLSDDPESLDFKVGALQNVAEALDSAAFQPVSAFATSAQGEKADTAVQPDQLQATASELDGRIDDLEAAQASNAIYVGTWAELSSVAGTFMGQGAFVTTDPGTHTDPVSGATVSNAGQYRWTGSAWEWLRGDVLAEKADKTDARFPIESGVQGIVFAVTGANGEGTWLEANSEDGGPTAQSLELLDDATALLSKIPVNPRNVDGVLAALVGANGEWTWLEANSEDGGPTAESLALLQELLGGSGTYVDSKVAHPVAVKPRSSPIFSKAQSTANSIYWPQFVVDADGSVSLFYSTDHEGVHANSGIWRATAASPLDAFVDAGKVYRDDGGGNQTETPHVWWDERAQEWRMLYQQEGVGTGSQSTLWARADTLAGPWERRGICADWDGRSMGGGHTGYAKRFMYAGSEYMFSLYGGGNVSRFALWRRDDSKPIDSLSWIPDPRQIGRQKHLLRDYGMEVTGTPDATFSSGAIVSSISWKGISGDHFFWKGRLWWIGLIGPSAAGGVVVANQVGVAPVREDLMGLAEKPINITPPAQAWEGEGISDFGCVTVWNDRLFVPYRANGKTGSFGVLEII</sequence>
<protein>
    <submittedName>
        <fullName evidence="2">Uncharacterized protein</fullName>
    </submittedName>
</protein>
<dbReference type="AlphaFoldDB" id="A0A919F9Q2"/>
<keyword evidence="3" id="KW-1185">Reference proteome</keyword>
<dbReference type="Gene3D" id="2.115.10.20">
    <property type="entry name" value="Glycosyl hydrolase domain, family 43"/>
    <property type="match status" value="1"/>
</dbReference>
<dbReference type="SUPFAM" id="SSF75005">
    <property type="entry name" value="Arabinanase/levansucrase/invertase"/>
    <property type="match status" value="1"/>
</dbReference>
<feature type="compositionally biased region" description="Polar residues" evidence="1">
    <location>
        <begin position="16"/>
        <end position="32"/>
    </location>
</feature>
<dbReference type="RefSeq" id="WP_434029524.1">
    <property type="nucleotide sequence ID" value="NZ_BNBA01000020.1"/>
</dbReference>
<dbReference type="EMBL" id="BNBA01000020">
    <property type="protein sequence ID" value="GHH56109.1"/>
    <property type="molecule type" value="Genomic_DNA"/>
</dbReference>
<reference evidence="2" key="2">
    <citation type="submission" date="2020-09" db="EMBL/GenBank/DDBJ databases">
        <authorList>
            <person name="Sun Q."/>
            <person name="Ohkuma M."/>
        </authorList>
    </citation>
    <scope>NUCLEOTIDE SEQUENCE</scope>
    <source>
        <strain evidence="2">JCM 13306</strain>
    </source>
</reference>
<gene>
    <name evidence="2" type="ORF">GCM10009090_25330</name>
</gene>
<comment type="caution">
    <text evidence="2">The sequence shown here is derived from an EMBL/GenBank/DDBJ whole genome shotgun (WGS) entry which is preliminary data.</text>
</comment>
<reference evidence="2" key="1">
    <citation type="journal article" date="2014" name="Int. J. Syst. Evol. Microbiol.">
        <title>Complete genome sequence of Corynebacterium casei LMG S-19264T (=DSM 44701T), isolated from a smear-ripened cheese.</title>
        <authorList>
            <consortium name="US DOE Joint Genome Institute (JGI-PGF)"/>
            <person name="Walter F."/>
            <person name="Albersmeier A."/>
            <person name="Kalinowski J."/>
            <person name="Ruckert C."/>
        </authorList>
    </citation>
    <scope>NUCLEOTIDE SEQUENCE</scope>
    <source>
        <strain evidence="2">JCM 13306</strain>
    </source>
</reference>
<dbReference type="Proteomes" id="UP000623958">
    <property type="component" value="Unassembled WGS sequence"/>
</dbReference>
<name>A0A919F9Q2_9XANT</name>
<dbReference type="InterPro" id="IPR023296">
    <property type="entry name" value="Glyco_hydro_beta-prop_sf"/>
</dbReference>
<evidence type="ECO:0000313" key="3">
    <source>
        <dbReference type="Proteomes" id="UP000623958"/>
    </source>
</evidence>
<proteinExistence type="predicted"/>